<dbReference type="RefSeq" id="WP_090874185.1">
    <property type="nucleotide sequence ID" value="NZ_FMXQ01000001.1"/>
</dbReference>
<evidence type="ECO:0000313" key="2">
    <source>
        <dbReference type="EMBL" id="SDB01974.1"/>
    </source>
</evidence>
<dbReference type="EMBL" id="FMXQ01000001">
    <property type="protein sequence ID" value="SDB01974.1"/>
    <property type="molecule type" value="Genomic_DNA"/>
</dbReference>
<keyword evidence="3" id="KW-1185">Reference proteome</keyword>
<organism evidence="2 3">
    <name type="scientific">Bauldia litoralis</name>
    <dbReference type="NCBI Taxonomy" id="665467"/>
    <lineage>
        <taxon>Bacteria</taxon>
        <taxon>Pseudomonadati</taxon>
        <taxon>Pseudomonadota</taxon>
        <taxon>Alphaproteobacteria</taxon>
        <taxon>Hyphomicrobiales</taxon>
        <taxon>Kaistiaceae</taxon>
        <taxon>Bauldia</taxon>
    </lineage>
</organism>
<dbReference type="STRING" id="665467.SAMN02982931_00009"/>
<proteinExistence type="predicted"/>
<reference evidence="2 3" key="1">
    <citation type="submission" date="2016-10" db="EMBL/GenBank/DDBJ databases">
        <authorList>
            <person name="de Groot N.N."/>
        </authorList>
    </citation>
    <scope>NUCLEOTIDE SEQUENCE [LARGE SCALE GENOMIC DNA]</scope>
    <source>
        <strain evidence="2 3">ATCC 35022</strain>
    </source>
</reference>
<dbReference type="OrthoDB" id="9799456at2"/>
<protein>
    <submittedName>
        <fullName evidence="2">Uncharacterized conserved protein, DUF983 family</fullName>
    </submittedName>
</protein>
<dbReference type="Proteomes" id="UP000199071">
    <property type="component" value="Unassembled WGS sequence"/>
</dbReference>
<evidence type="ECO:0000256" key="1">
    <source>
        <dbReference type="SAM" id="Phobius"/>
    </source>
</evidence>
<keyword evidence="1" id="KW-0472">Membrane</keyword>
<keyword evidence="1" id="KW-0812">Transmembrane</keyword>
<accession>A0A1G6A0J8</accession>
<gene>
    <name evidence="2" type="ORF">SAMN02982931_00009</name>
</gene>
<feature type="transmembrane region" description="Helical" evidence="1">
    <location>
        <begin position="75"/>
        <end position="95"/>
    </location>
</feature>
<dbReference type="AlphaFoldDB" id="A0A1G6A0J8"/>
<name>A0A1G6A0J8_9HYPH</name>
<dbReference type="InterPro" id="IPR009325">
    <property type="entry name" value="DUF983"/>
</dbReference>
<evidence type="ECO:0000313" key="3">
    <source>
        <dbReference type="Proteomes" id="UP000199071"/>
    </source>
</evidence>
<keyword evidence="1" id="KW-1133">Transmembrane helix</keyword>
<dbReference type="Pfam" id="PF06170">
    <property type="entry name" value="DUF983"/>
    <property type="match status" value="1"/>
</dbReference>
<dbReference type="NCBIfam" id="NF004633">
    <property type="entry name" value="PRK05978.1"/>
    <property type="match status" value="1"/>
</dbReference>
<sequence length="161" mass="17926">MENTEQSHVWQASAELNDLGLPKRPAVQAMKRGFFCRCPNCGEGALFNRYLKSVPECAQCGEDLSHHRADDAPPYFTIMIVGHIVVPLMLAVFLVTEWSNLTHMAVWLPLTLAMTLLLLQPVKGTIIGLQWALYMHGFDTRSDPDAMPEGYLPREASAEGV</sequence>